<protein>
    <submittedName>
        <fullName evidence="1">Uncharacterized protein</fullName>
    </submittedName>
</protein>
<dbReference type="EMBL" id="KZ293467">
    <property type="protein sequence ID" value="PBK62368.1"/>
    <property type="molecule type" value="Genomic_DNA"/>
</dbReference>
<reference evidence="2" key="1">
    <citation type="journal article" date="2017" name="Nat. Ecol. Evol.">
        <title>Genome expansion and lineage-specific genetic innovations in the forest pathogenic fungi Armillaria.</title>
        <authorList>
            <person name="Sipos G."/>
            <person name="Prasanna A.N."/>
            <person name="Walter M.C."/>
            <person name="O'Connor E."/>
            <person name="Balint B."/>
            <person name="Krizsan K."/>
            <person name="Kiss B."/>
            <person name="Hess J."/>
            <person name="Varga T."/>
            <person name="Slot J."/>
            <person name="Riley R."/>
            <person name="Boka B."/>
            <person name="Rigling D."/>
            <person name="Barry K."/>
            <person name="Lee J."/>
            <person name="Mihaltcheva S."/>
            <person name="LaButti K."/>
            <person name="Lipzen A."/>
            <person name="Waldron R."/>
            <person name="Moloney N.M."/>
            <person name="Sperisen C."/>
            <person name="Kredics L."/>
            <person name="Vagvoelgyi C."/>
            <person name="Patrignani A."/>
            <person name="Fitzpatrick D."/>
            <person name="Nagy I."/>
            <person name="Doyle S."/>
            <person name="Anderson J.B."/>
            <person name="Grigoriev I.V."/>
            <person name="Gueldener U."/>
            <person name="Muensterkoetter M."/>
            <person name="Nagy L.G."/>
        </authorList>
    </citation>
    <scope>NUCLEOTIDE SEQUENCE [LARGE SCALE GENOMIC DNA]</scope>
    <source>
        <strain evidence="2">28-4</strain>
    </source>
</reference>
<gene>
    <name evidence="1" type="ORF">ARMSODRAFT_964216</name>
</gene>
<proteinExistence type="predicted"/>
<keyword evidence="2" id="KW-1185">Reference proteome</keyword>
<dbReference type="AlphaFoldDB" id="A0A2H3B8J7"/>
<organism evidence="1 2">
    <name type="scientific">Armillaria solidipes</name>
    <dbReference type="NCBI Taxonomy" id="1076256"/>
    <lineage>
        <taxon>Eukaryota</taxon>
        <taxon>Fungi</taxon>
        <taxon>Dikarya</taxon>
        <taxon>Basidiomycota</taxon>
        <taxon>Agaricomycotina</taxon>
        <taxon>Agaricomycetes</taxon>
        <taxon>Agaricomycetidae</taxon>
        <taxon>Agaricales</taxon>
        <taxon>Marasmiineae</taxon>
        <taxon>Physalacriaceae</taxon>
        <taxon>Armillaria</taxon>
    </lineage>
</organism>
<accession>A0A2H3B8J7</accession>
<evidence type="ECO:0000313" key="1">
    <source>
        <dbReference type="EMBL" id="PBK62368.1"/>
    </source>
</evidence>
<name>A0A2H3B8J7_9AGAR</name>
<sequence length="719" mass="80691">MDEGNFEEISIERAASSALSFFQSVHTAVAFYGEMAWKALCPTSYRIRCARLDVHVEGDWTNLLCATERLAELDSAFKLEKISDGKYVVMSYYDDTILDENVPDGAHQNFECQVFLNCGLVGIDSFIHVADIPLLPFQLLLLRRVKFYISTTSEKKLDAMMQEDLAATEAYIRLYPHRHEPCLLSPSQQLSVLQFASRIRNSDPHASDTFSRIGLSLPSTLIAPEKSIEESDEMCNARTSSEFRDVGSSFAESFPTQHMLTEIPVAVRLPQGAGKGNKHSLVWQSKKRDLQQATFILSAIRTVSARLHKLGCSCYLSGPKDVAWLILGSPMVRSTDIWLSVVLSDGATVDDVFKRLGYTKRSDNSFDYIDSSRNSCKILVELALPPENMGLHPASAYRITKDGISIYHPGHTLLSHLTQPRLQSAILANYGLPERTYNQIVPVLKDLASSGVDLRQPFLDGEKRDRLDDLVKAVCMVNLDLKEVFRSVGFEIPIGPEEVVDAAAIQKEEKTKDDVVIDAAKKTVKVLQEAGYVCAVFGVVASYLRANDKKLRLPDVTEIVIFSQDDIKTIHRLFLNNPLFHTLKLKVPGSDTKSPILHYRIRGRMRGARKNRTLCQVHFVMTQEKISCRITDGLPLVPLSKLLDDVLQRWYDYALAESEEADRYAAYVQALLSAVNEEDSSAWTGTSWNGQSQRTRVRLFCSMFADCKDAWGRLGHDIM</sequence>
<dbReference type="Proteomes" id="UP000218334">
    <property type="component" value="Unassembled WGS sequence"/>
</dbReference>
<evidence type="ECO:0000313" key="2">
    <source>
        <dbReference type="Proteomes" id="UP000218334"/>
    </source>
</evidence>